<protein>
    <submittedName>
        <fullName evidence="1">Uncharacterized protein</fullName>
    </submittedName>
</protein>
<name>A0ACC2HBR3_DALPE</name>
<reference evidence="1" key="1">
    <citation type="submission" date="2021-05" db="EMBL/GenBank/DDBJ databases">
        <authorList>
            <person name="Pan Q."/>
            <person name="Jouanno E."/>
            <person name="Zahm M."/>
            <person name="Klopp C."/>
            <person name="Cabau C."/>
            <person name="Louis A."/>
            <person name="Berthelot C."/>
            <person name="Parey E."/>
            <person name="Roest Crollius H."/>
            <person name="Montfort J."/>
            <person name="Robinson-Rechavi M."/>
            <person name="Bouchez O."/>
            <person name="Lampietro C."/>
            <person name="Lopez Roques C."/>
            <person name="Donnadieu C."/>
            <person name="Postlethwait J."/>
            <person name="Bobe J."/>
            <person name="Dillon D."/>
            <person name="Chandos A."/>
            <person name="von Hippel F."/>
            <person name="Guiguen Y."/>
        </authorList>
    </citation>
    <scope>NUCLEOTIDE SEQUENCE</scope>
    <source>
        <strain evidence="1">YG-Jan2019</strain>
    </source>
</reference>
<accession>A0ACC2HBR3</accession>
<dbReference type="EMBL" id="CM055731">
    <property type="protein sequence ID" value="KAJ8013100.1"/>
    <property type="molecule type" value="Genomic_DNA"/>
</dbReference>
<proteinExistence type="predicted"/>
<evidence type="ECO:0000313" key="1">
    <source>
        <dbReference type="EMBL" id="KAJ8013100.1"/>
    </source>
</evidence>
<organism evidence="1 2">
    <name type="scientific">Dallia pectoralis</name>
    <name type="common">Alaska blackfish</name>
    <dbReference type="NCBI Taxonomy" id="75939"/>
    <lineage>
        <taxon>Eukaryota</taxon>
        <taxon>Metazoa</taxon>
        <taxon>Chordata</taxon>
        <taxon>Craniata</taxon>
        <taxon>Vertebrata</taxon>
        <taxon>Euteleostomi</taxon>
        <taxon>Actinopterygii</taxon>
        <taxon>Neopterygii</taxon>
        <taxon>Teleostei</taxon>
        <taxon>Protacanthopterygii</taxon>
        <taxon>Esociformes</taxon>
        <taxon>Umbridae</taxon>
        <taxon>Dallia</taxon>
    </lineage>
</organism>
<keyword evidence="2" id="KW-1185">Reference proteome</keyword>
<dbReference type="Proteomes" id="UP001157502">
    <property type="component" value="Chromosome 4"/>
</dbReference>
<sequence length="145" mass="16066">MCPDPEETKLTRLPQPVNRADKSWDMGYLHAHVSLHKFQQQQLDASHWGRVGGLEEDHRAAAGTYIRRSRASLASASEPTGGRRGTEVLLSHQLLVQISDGRHQTGIPFQAATKLETEGLQRVSGVRHGWLLLRVSREAEGKASV</sequence>
<comment type="caution">
    <text evidence="1">The sequence shown here is derived from an EMBL/GenBank/DDBJ whole genome shotgun (WGS) entry which is preliminary data.</text>
</comment>
<gene>
    <name evidence="1" type="ORF">DPEC_G00049780</name>
</gene>
<evidence type="ECO:0000313" key="2">
    <source>
        <dbReference type="Proteomes" id="UP001157502"/>
    </source>
</evidence>